<evidence type="ECO:0000256" key="10">
    <source>
        <dbReference type="ARBA" id="ARBA00022989"/>
    </source>
</evidence>
<dbReference type="GO" id="GO:0005789">
    <property type="term" value="C:endoplasmic reticulum membrane"/>
    <property type="evidence" value="ECO:0007669"/>
    <property type="project" value="UniProtKB-SubCell"/>
</dbReference>
<dbReference type="PANTHER" id="PTHR11351:SF102">
    <property type="entry name" value="STEAROYL-COA DESATURASE"/>
    <property type="match status" value="1"/>
</dbReference>
<name>A0A6P3WBD0_CLUHA</name>
<feature type="domain" description="Fatty acid desaturase" evidence="19">
    <location>
        <begin position="71"/>
        <end position="275"/>
    </location>
</feature>
<evidence type="ECO:0000256" key="16">
    <source>
        <dbReference type="ARBA" id="ARBA00047947"/>
    </source>
</evidence>
<protein>
    <recommendedName>
        <fullName evidence="4">stearoyl-CoA 9-desaturase</fullName>
        <ecNumber evidence="4">1.14.19.1</ecNumber>
    </recommendedName>
</protein>
<dbReference type="PANTHER" id="PTHR11351">
    <property type="entry name" value="ACYL-COA DESATURASE"/>
    <property type="match status" value="1"/>
</dbReference>
<comment type="cofactor">
    <cofactor evidence="1 17">
        <name>Fe(2+)</name>
        <dbReference type="ChEBI" id="CHEBI:29033"/>
    </cofactor>
</comment>
<dbReference type="GO" id="GO:1903966">
    <property type="term" value="P:monounsaturated fatty acid biosynthetic process"/>
    <property type="evidence" value="ECO:0007669"/>
    <property type="project" value="TreeGrafter"/>
</dbReference>
<evidence type="ECO:0000256" key="2">
    <source>
        <dbReference type="ARBA" id="ARBA00004477"/>
    </source>
</evidence>
<evidence type="ECO:0000256" key="1">
    <source>
        <dbReference type="ARBA" id="ARBA00001954"/>
    </source>
</evidence>
<dbReference type="InterPro" id="IPR015876">
    <property type="entry name" value="Acyl-CoA_DS"/>
</dbReference>
<evidence type="ECO:0000256" key="11">
    <source>
        <dbReference type="ARBA" id="ARBA00023002"/>
    </source>
</evidence>
<evidence type="ECO:0000256" key="15">
    <source>
        <dbReference type="ARBA" id="ARBA00023160"/>
    </source>
</evidence>
<reference evidence="21 22" key="1">
    <citation type="submission" date="2025-04" db="UniProtKB">
        <authorList>
            <consortium name="RefSeq"/>
        </authorList>
    </citation>
    <scope>IDENTIFICATION</scope>
</reference>
<keyword evidence="9" id="KW-0276">Fatty acid metabolism</keyword>
<evidence type="ECO:0000256" key="17">
    <source>
        <dbReference type="RuleBase" id="RU000581"/>
    </source>
</evidence>
<dbReference type="EC" id="1.14.19.1" evidence="4"/>
<evidence type="ECO:0000313" key="21">
    <source>
        <dbReference type="RefSeq" id="XP_012694252.2"/>
    </source>
</evidence>
<comment type="similarity">
    <text evidence="3 17">Belongs to the fatty acid desaturase type 1 family.</text>
</comment>
<organism evidence="20 22">
    <name type="scientific">Clupea harengus</name>
    <name type="common">Atlantic herring</name>
    <dbReference type="NCBI Taxonomy" id="7950"/>
    <lineage>
        <taxon>Eukaryota</taxon>
        <taxon>Metazoa</taxon>
        <taxon>Chordata</taxon>
        <taxon>Craniata</taxon>
        <taxon>Vertebrata</taxon>
        <taxon>Euteleostomi</taxon>
        <taxon>Actinopterygii</taxon>
        <taxon>Neopterygii</taxon>
        <taxon>Teleostei</taxon>
        <taxon>Clupei</taxon>
        <taxon>Clupeiformes</taxon>
        <taxon>Clupeoidei</taxon>
        <taxon>Clupeidae</taxon>
        <taxon>Clupea</taxon>
    </lineage>
</organism>
<evidence type="ECO:0000256" key="4">
    <source>
        <dbReference type="ARBA" id="ARBA00012620"/>
    </source>
</evidence>
<dbReference type="CDD" id="cd03505">
    <property type="entry name" value="Delta9-FADS-like"/>
    <property type="match status" value="1"/>
</dbReference>
<keyword evidence="15 17" id="KW-0275">Fatty acid biosynthesis</keyword>
<keyword evidence="10 18" id="KW-1133">Transmembrane helix</keyword>
<dbReference type="GO" id="GO:0004768">
    <property type="term" value="F:stearoyl-CoA 9-desaturase activity"/>
    <property type="evidence" value="ECO:0007669"/>
    <property type="project" value="UniProtKB-EC"/>
</dbReference>
<proteinExistence type="inferred from homology"/>
<dbReference type="PRINTS" id="PR00075">
    <property type="entry name" value="FACDDSATRASE"/>
</dbReference>
<evidence type="ECO:0000256" key="6">
    <source>
        <dbReference type="ARBA" id="ARBA00022692"/>
    </source>
</evidence>
<evidence type="ECO:0000256" key="13">
    <source>
        <dbReference type="ARBA" id="ARBA00023098"/>
    </source>
</evidence>
<dbReference type="RefSeq" id="XP_012694252.2">
    <property type="nucleotide sequence ID" value="XM_012838798.3"/>
</dbReference>
<keyword evidence="12" id="KW-0408">Iron</keyword>
<evidence type="ECO:0000313" key="22">
    <source>
        <dbReference type="RefSeq" id="XP_012694260.2"/>
    </source>
</evidence>
<dbReference type="GeneID" id="105910111"/>
<evidence type="ECO:0000256" key="5">
    <source>
        <dbReference type="ARBA" id="ARBA00022516"/>
    </source>
</evidence>
<dbReference type="AlphaFoldDB" id="A0A6P3WBD0"/>
<dbReference type="PROSITE" id="PS00476">
    <property type="entry name" value="FATTY_ACID_DESATUR_1"/>
    <property type="match status" value="1"/>
</dbReference>
<dbReference type="CTD" id="553734"/>
<comment type="subcellular location">
    <subcellularLocation>
        <location evidence="2">Endoplasmic reticulum membrane</location>
        <topology evidence="2">Multi-pass membrane protein</topology>
    </subcellularLocation>
</comment>
<accession>A0A6P3WBD0</accession>
<evidence type="ECO:0000313" key="20">
    <source>
        <dbReference type="Proteomes" id="UP000515152"/>
    </source>
</evidence>
<comment type="domain">
    <text evidence="17">The histidine box domains are involved in binding the catalytic metal ions.</text>
</comment>
<keyword evidence="5 17" id="KW-0444">Lipid biosynthesis</keyword>
<dbReference type="Pfam" id="PF00487">
    <property type="entry name" value="FA_desaturase"/>
    <property type="match status" value="1"/>
</dbReference>
<gene>
    <name evidence="21 22" type="primary">scdb</name>
</gene>
<keyword evidence="13" id="KW-0443">Lipid metabolism</keyword>
<dbReference type="InterPro" id="IPR001522">
    <property type="entry name" value="FADS-1_CS"/>
</dbReference>
<feature type="transmembrane region" description="Helical" evidence="18">
    <location>
        <begin position="40"/>
        <end position="59"/>
    </location>
</feature>
<dbReference type="InterPro" id="IPR005804">
    <property type="entry name" value="FA_desaturase_dom"/>
</dbReference>
<keyword evidence="8" id="KW-0256">Endoplasmic reticulum</keyword>
<evidence type="ECO:0000259" key="19">
    <source>
        <dbReference type="Pfam" id="PF00487"/>
    </source>
</evidence>
<keyword evidence="6 17" id="KW-0812">Transmembrane</keyword>
<comment type="catalytic activity">
    <reaction evidence="16">
        <text>octadecanoyl-CoA + 2 Fe(II)-[cytochrome b5] + O2 + 2 H(+) = (9Z)-octadecenoyl-CoA + 2 Fe(III)-[cytochrome b5] + 2 H2O</text>
        <dbReference type="Rhea" id="RHEA:19721"/>
        <dbReference type="Rhea" id="RHEA-COMP:10438"/>
        <dbReference type="Rhea" id="RHEA-COMP:10439"/>
        <dbReference type="ChEBI" id="CHEBI:15377"/>
        <dbReference type="ChEBI" id="CHEBI:15378"/>
        <dbReference type="ChEBI" id="CHEBI:15379"/>
        <dbReference type="ChEBI" id="CHEBI:29033"/>
        <dbReference type="ChEBI" id="CHEBI:29034"/>
        <dbReference type="ChEBI" id="CHEBI:57387"/>
        <dbReference type="ChEBI" id="CHEBI:57394"/>
        <dbReference type="EC" id="1.14.19.1"/>
    </reaction>
</comment>
<evidence type="ECO:0000256" key="3">
    <source>
        <dbReference type="ARBA" id="ARBA00009295"/>
    </source>
</evidence>
<feature type="transmembrane region" description="Helical" evidence="18">
    <location>
        <begin position="65"/>
        <end position="88"/>
    </location>
</feature>
<dbReference type="RefSeq" id="XP_012694260.2">
    <property type="nucleotide sequence ID" value="XM_012838806.3"/>
</dbReference>
<evidence type="ECO:0000256" key="7">
    <source>
        <dbReference type="ARBA" id="ARBA00022723"/>
    </source>
</evidence>
<dbReference type="GO" id="GO:0006636">
    <property type="term" value="P:unsaturated fatty acid biosynthetic process"/>
    <property type="evidence" value="ECO:0007669"/>
    <property type="project" value="TreeGrafter"/>
</dbReference>
<feature type="transmembrane region" description="Helical" evidence="18">
    <location>
        <begin position="189"/>
        <end position="206"/>
    </location>
</feature>
<keyword evidence="7" id="KW-0479">Metal-binding</keyword>
<evidence type="ECO:0000256" key="12">
    <source>
        <dbReference type="ARBA" id="ARBA00023004"/>
    </source>
</evidence>
<sequence length="328" mass="37458">MTTISDFSPNGDTMAENRKVEDVFDDTYKEKEGPKPPRQIVWRNVVLMALLHTGALYGLTITPSASILTLLWTVVCFLISALGVTAGAHRLWSHRSYKASLPLRIFLAFGNSMAFQNDIFEWARDHRVHHKFSETDADPHNALRGFFFSHIGWLLVRKHPDVIEKGRKLDVSDLKADPVVMFQKKHYKMSVLLVCFGVPMFVPWYLWGESLWVGYFVPGLLRYCAVLNATWLVNSAAHMWGMRPYDLTINPRENRFVALSAIGEGFHNYHHTFPYDYSTSEFGHKLNFTTFFIDGMHSLGLARECKQASKEVVMARIQRTGKGSHKSG</sequence>
<keyword evidence="20" id="KW-1185">Reference proteome</keyword>
<evidence type="ECO:0000256" key="9">
    <source>
        <dbReference type="ARBA" id="ARBA00022832"/>
    </source>
</evidence>
<keyword evidence="11 17" id="KW-0560">Oxidoreductase</keyword>
<keyword evidence="14 18" id="KW-0472">Membrane</keyword>
<evidence type="ECO:0000256" key="14">
    <source>
        <dbReference type="ARBA" id="ARBA00023136"/>
    </source>
</evidence>
<dbReference type="OrthoDB" id="10260134at2759"/>
<dbReference type="Proteomes" id="UP000515152">
    <property type="component" value="Chromosome 13"/>
</dbReference>
<dbReference type="GO" id="GO:0032896">
    <property type="term" value="F:palmitoyl-CoA 9-desaturase activity"/>
    <property type="evidence" value="ECO:0007669"/>
    <property type="project" value="TreeGrafter"/>
</dbReference>
<feature type="transmembrane region" description="Helical" evidence="18">
    <location>
        <begin position="212"/>
        <end position="233"/>
    </location>
</feature>
<dbReference type="KEGG" id="char:105910111"/>
<dbReference type="GO" id="GO:0070542">
    <property type="term" value="P:response to fatty acid"/>
    <property type="evidence" value="ECO:0007669"/>
    <property type="project" value="TreeGrafter"/>
</dbReference>
<dbReference type="GO" id="GO:0005506">
    <property type="term" value="F:iron ion binding"/>
    <property type="evidence" value="ECO:0007669"/>
    <property type="project" value="TreeGrafter"/>
</dbReference>
<evidence type="ECO:0000256" key="18">
    <source>
        <dbReference type="SAM" id="Phobius"/>
    </source>
</evidence>
<evidence type="ECO:0000256" key="8">
    <source>
        <dbReference type="ARBA" id="ARBA00022824"/>
    </source>
</evidence>